<dbReference type="OrthoDB" id="8512036at2"/>
<dbReference type="PATRIC" id="fig|1280950.3.peg.1251"/>
<feature type="signal peptide" evidence="1">
    <location>
        <begin position="1"/>
        <end position="24"/>
    </location>
</feature>
<reference evidence="2 3" key="1">
    <citation type="journal article" date="2014" name="Antonie Van Leeuwenhoek">
        <title>Hyphomonas beringensis sp. nov. and Hyphomonas chukchiensis sp. nov., isolated from surface seawater of the Bering Sea and Chukchi Sea.</title>
        <authorList>
            <person name="Li C."/>
            <person name="Lai Q."/>
            <person name="Li G."/>
            <person name="Dong C."/>
            <person name="Wang J."/>
            <person name="Liao Y."/>
            <person name="Shao Z."/>
        </authorList>
    </citation>
    <scope>NUCLEOTIDE SEQUENCE [LARGE SCALE GENOMIC DNA]</scope>
    <source>
        <strain evidence="2 3">MHS-2</strain>
    </source>
</reference>
<evidence type="ECO:0008006" key="4">
    <source>
        <dbReference type="Google" id="ProtNLM"/>
    </source>
</evidence>
<dbReference type="EMBL" id="ARYK01000002">
    <property type="protein sequence ID" value="KCZ93430.1"/>
    <property type="molecule type" value="Genomic_DNA"/>
</dbReference>
<gene>
    <name evidence="2" type="ORF">HJO_06225</name>
</gene>
<name>A0A059FRY6_9PROT</name>
<proteinExistence type="predicted"/>
<dbReference type="Proteomes" id="UP000025171">
    <property type="component" value="Unassembled WGS sequence"/>
</dbReference>
<keyword evidence="1" id="KW-0732">Signal</keyword>
<protein>
    <recommendedName>
        <fullName evidence="4">Lipoprotein</fullName>
    </recommendedName>
</protein>
<keyword evidence="3" id="KW-1185">Reference proteome</keyword>
<evidence type="ECO:0000313" key="2">
    <source>
        <dbReference type="EMBL" id="KCZ93430.1"/>
    </source>
</evidence>
<sequence length="121" mass="13305">MKSFTKTAAAVIVALSAFAGAASAQDYGYWAEGSISPWGMEMYDQYGDSHYVDPYAYDSQVDNYGNVYSSYSGEMDPSIGMYDLSPISPNPYDYSSGGSSTYVPYENPVDSHQSFINSIWE</sequence>
<evidence type="ECO:0000313" key="3">
    <source>
        <dbReference type="Proteomes" id="UP000025171"/>
    </source>
</evidence>
<comment type="caution">
    <text evidence="2">The sequence shown here is derived from an EMBL/GenBank/DDBJ whole genome shotgun (WGS) entry which is preliminary data.</text>
</comment>
<evidence type="ECO:0000256" key="1">
    <source>
        <dbReference type="SAM" id="SignalP"/>
    </source>
</evidence>
<dbReference type="RefSeq" id="WP_035615028.1">
    <property type="nucleotide sequence ID" value="NZ_ARYK01000002.1"/>
</dbReference>
<organism evidence="2 3">
    <name type="scientific">Hyphomonas johnsonii MHS-2</name>
    <dbReference type="NCBI Taxonomy" id="1280950"/>
    <lineage>
        <taxon>Bacteria</taxon>
        <taxon>Pseudomonadati</taxon>
        <taxon>Pseudomonadota</taxon>
        <taxon>Alphaproteobacteria</taxon>
        <taxon>Hyphomonadales</taxon>
        <taxon>Hyphomonadaceae</taxon>
        <taxon>Hyphomonas</taxon>
    </lineage>
</organism>
<dbReference type="AlphaFoldDB" id="A0A059FRY6"/>
<feature type="chain" id="PRO_5001573317" description="Lipoprotein" evidence="1">
    <location>
        <begin position="25"/>
        <end position="121"/>
    </location>
</feature>
<accession>A0A059FRY6</accession>